<reference evidence="2 3" key="1">
    <citation type="journal article" date="2015" name="Genome Biol. Evol.">
        <title>Comparative Genomics of a Bacterivorous Green Alga Reveals Evolutionary Causalities and Consequences of Phago-Mixotrophic Mode of Nutrition.</title>
        <authorList>
            <person name="Burns J.A."/>
            <person name="Paasch A."/>
            <person name="Narechania A."/>
            <person name="Kim E."/>
        </authorList>
    </citation>
    <scope>NUCLEOTIDE SEQUENCE [LARGE SCALE GENOMIC DNA]</scope>
    <source>
        <strain evidence="2 3">PLY_AMNH</strain>
    </source>
</reference>
<feature type="compositionally biased region" description="Basic and acidic residues" evidence="1">
    <location>
        <begin position="258"/>
        <end position="267"/>
    </location>
</feature>
<dbReference type="EMBL" id="LGRX02000097">
    <property type="protein sequence ID" value="KAK3289559.1"/>
    <property type="molecule type" value="Genomic_DNA"/>
</dbReference>
<feature type="region of interest" description="Disordered" evidence="1">
    <location>
        <begin position="357"/>
        <end position="411"/>
    </location>
</feature>
<protein>
    <submittedName>
        <fullName evidence="2">Uncharacterized protein</fullName>
    </submittedName>
</protein>
<feature type="region of interest" description="Disordered" evidence="1">
    <location>
        <begin position="1"/>
        <end position="29"/>
    </location>
</feature>
<gene>
    <name evidence="2" type="ORF">CYMTET_2996</name>
</gene>
<dbReference type="AlphaFoldDB" id="A0AAE0H465"/>
<dbReference type="Proteomes" id="UP001190700">
    <property type="component" value="Unassembled WGS sequence"/>
</dbReference>
<feature type="region of interest" description="Disordered" evidence="1">
    <location>
        <begin position="426"/>
        <end position="446"/>
    </location>
</feature>
<evidence type="ECO:0000313" key="2">
    <source>
        <dbReference type="EMBL" id="KAK3289559.1"/>
    </source>
</evidence>
<feature type="region of interest" description="Disordered" evidence="1">
    <location>
        <begin position="482"/>
        <end position="513"/>
    </location>
</feature>
<feature type="region of interest" description="Disordered" evidence="1">
    <location>
        <begin position="163"/>
        <end position="211"/>
    </location>
</feature>
<proteinExistence type="predicted"/>
<evidence type="ECO:0000313" key="3">
    <source>
        <dbReference type="Proteomes" id="UP001190700"/>
    </source>
</evidence>
<comment type="caution">
    <text evidence="2">The sequence shown here is derived from an EMBL/GenBank/DDBJ whole genome shotgun (WGS) entry which is preliminary data.</text>
</comment>
<feature type="compositionally biased region" description="Polar residues" evidence="1">
    <location>
        <begin position="363"/>
        <end position="373"/>
    </location>
</feature>
<accession>A0AAE0H465</accession>
<feature type="compositionally biased region" description="Basic and acidic residues" evidence="1">
    <location>
        <begin position="275"/>
        <end position="285"/>
    </location>
</feature>
<organism evidence="2 3">
    <name type="scientific">Cymbomonas tetramitiformis</name>
    <dbReference type="NCBI Taxonomy" id="36881"/>
    <lineage>
        <taxon>Eukaryota</taxon>
        <taxon>Viridiplantae</taxon>
        <taxon>Chlorophyta</taxon>
        <taxon>Pyramimonadophyceae</taxon>
        <taxon>Pyramimonadales</taxon>
        <taxon>Pyramimonadaceae</taxon>
        <taxon>Cymbomonas</taxon>
    </lineage>
</organism>
<feature type="region of interest" description="Disordered" evidence="1">
    <location>
        <begin position="258"/>
        <end position="287"/>
    </location>
</feature>
<feature type="compositionally biased region" description="Polar residues" evidence="1">
    <location>
        <begin position="1"/>
        <end position="25"/>
    </location>
</feature>
<sequence length="513" mass="55441">MGLGKFSTSVKNLGNSECSTSSSEAVKSMPDANDVPMAVNESAIIDTFVSECAESHKTVAATCSSEETIDVESSDPLLQLMNSVSGANDMPIATDESIILDTLLSKSPGAVAATCSSEETIDMETSHSLPQATEPVAHMNDVPGTIDTFIIPESDASKRVETVETPLLPSHKKTTTELNSEDDALRASNGRKNNASHKEVDKLASPSEETEVLRLSENNNLTGISTHHTKKPHVEKVAPQARSLSILEGVGRDVKVSKSAVHSERGPEIAQPSCRRKEGQHKDFSNDNSAFLTRSRDLLEIRDVRAEDSKSTMSSFEGGAPSHIEKEVEACGEETQPVAKDTKVTKDCVSVQTSHTRPIYASDSHQNTATQPETSERTDDCSNTTKDSTENKDRRTHVRTSSENDGENEACSTDFSVYSCHDIEENESKMISSSSTKTNDDSTTEMDDLERMCDIGEGRCTDDSSAVLSKTPEALPDCEDAVACKPPHDDAEASDSDISSAWSHEDEDDIEET</sequence>
<keyword evidence="3" id="KW-1185">Reference proteome</keyword>
<name>A0AAE0H465_9CHLO</name>
<evidence type="ECO:0000256" key="1">
    <source>
        <dbReference type="SAM" id="MobiDB-lite"/>
    </source>
</evidence>